<keyword evidence="2" id="KW-1185">Reference proteome</keyword>
<dbReference type="RefSeq" id="WP_209479185.1">
    <property type="nucleotide sequence ID" value="NZ_JAGGKK010000002.1"/>
</dbReference>
<sequence length="94" mass="11053">MSKFIKDLAIKKMKQLSPEELLHYSKQNGVTITRLQAQQIISYLQNHSVDPFDNQGRHKMLIELSRITDRETAKKSEKLFHELIKAYGLEHLFN</sequence>
<evidence type="ECO:0000313" key="2">
    <source>
        <dbReference type="Proteomes" id="UP001519328"/>
    </source>
</evidence>
<dbReference type="Pfam" id="PF11116">
    <property type="entry name" value="DUF2624"/>
    <property type="match status" value="1"/>
</dbReference>
<proteinExistence type="predicted"/>
<name>A0ABS4H9H3_9BACI</name>
<evidence type="ECO:0008006" key="3">
    <source>
        <dbReference type="Google" id="ProtNLM"/>
    </source>
</evidence>
<reference evidence="1 2" key="1">
    <citation type="submission" date="2021-03" db="EMBL/GenBank/DDBJ databases">
        <title>Genomic Encyclopedia of Type Strains, Phase IV (KMG-IV): sequencing the most valuable type-strain genomes for metagenomic binning, comparative biology and taxonomic classification.</title>
        <authorList>
            <person name="Goeker M."/>
        </authorList>
    </citation>
    <scope>NUCLEOTIDE SEQUENCE [LARGE SCALE GENOMIC DNA]</scope>
    <source>
        <strain evidence="1 2">DSM 21085</strain>
    </source>
</reference>
<evidence type="ECO:0000313" key="1">
    <source>
        <dbReference type="EMBL" id="MBP1947555.1"/>
    </source>
</evidence>
<dbReference type="InterPro" id="IPR020277">
    <property type="entry name" value="DUF2624"/>
</dbReference>
<organism evidence="1 2">
    <name type="scientific">Virgibacillus litoralis</name>
    <dbReference type="NCBI Taxonomy" id="578221"/>
    <lineage>
        <taxon>Bacteria</taxon>
        <taxon>Bacillati</taxon>
        <taxon>Bacillota</taxon>
        <taxon>Bacilli</taxon>
        <taxon>Bacillales</taxon>
        <taxon>Bacillaceae</taxon>
        <taxon>Virgibacillus</taxon>
    </lineage>
</organism>
<gene>
    <name evidence="1" type="ORF">J2Z82_000481</name>
</gene>
<dbReference type="Proteomes" id="UP001519328">
    <property type="component" value="Unassembled WGS sequence"/>
</dbReference>
<dbReference type="EMBL" id="JAGGKK010000002">
    <property type="protein sequence ID" value="MBP1947555.1"/>
    <property type="molecule type" value="Genomic_DNA"/>
</dbReference>
<accession>A0ABS4H9H3</accession>
<comment type="caution">
    <text evidence="1">The sequence shown here is derived from an EMBL/GenBank/DDBJ whole genome shotgun (WGS) entry which is preliminary data.</text>
</comment>
<protein>
    <recommendedName>
        <fullName evidence="3">DUF2624 domain-containing protein</fullName>
    </recommendedName>
</protein>